<feature type="region of interest" description="Disordered" evidence="6">
    <location>
        <begin position="1"/>
        <end position="120"/>
    </location>
</feature>
<evidence type="ECO:0000256" key="3">
    <source>
        <dbReference type="ARBA" id="ARBA00023015"/>
    </source>
</evidence>
<keyword evidence="5" id="KW-0539">Nucleus</keyword>
<dbReference type="STRING" id="1280837.A0A316V5K0"/>
<dbReference type="GO" id="GO:0005634">
    <property type="term" value="C:nucleus"/>
    <property type="evidence" value="ECO:0007669"/>
    <property type="project" value="UniProtKB-SubCell"/>
</dbReference>
<feature type="region of interest" description="Disordered" evidence="6">
    <location>
        <begin position="435"/>
        <end position="495"/>
    </location>
</feature>
<dbReference type="EMBL" id="KZ819605">
    <property type="protein sequence ID" value="PWN32742.1"/>
    <property type="molecule type" value="Genomic_DNA"/>
</dbReference>
<feature type="compositionally biased region" description="Polar residues" evidence="6">
    <location>
        <begin position="64"/>
        <end position="77"/>
    </location>
</feature>
<evidence type="ECO:0000256" key="4">
    <source>
        <dbReference type="ARBA" id="ARBA00023163"/>
    </source>
</evidence>
<dbReference type="Gene3D" id="4.10.240.10">
    <property type="entry name" value="Zn(2)-C6 fungal-type DNA-binding domain"/>
    <property type="match status" value="1"/>
</dbReference>
<feature type="compositionally biased region" description="Polar residues" evidence="6">
    <location>
        <begin position="263"/>
        <end position="279"/>
    </location>
</feature>
<feature type="compositionally biased region" description="Basic and acidic residues" evidence="6">
    <location>
        <begin position="319"/>
        <end position="353"/>
    </location>
</feature>
<evidence type="ECO:0000256" key="2">
    <source>
        <dbReference type="ARBA" id="ARBA00022723"/>
    </source>
</evidence>
<protein>
    <recommendedName>
        <fullName evidence="7">Zn(2)-C6 fungal-type domain-containing protein</fullName>
    </recommendedName>
</protein>
<comment type="subcellular location">
    <subcellularLocation>
        <location evidence="1">Nucleus</location>
    </subcellularLocation>
</comment>
<gene>
    <name evidence="8" type="ORF">FA14DRAFT_162042</name>
</gene>
<feature type="compositionally biased region" description="Low complexity" evidence="6">
    <location>
        <begin position="174"/>
        <end position="188"/>
    </location>
</feature>
<dbReference type="InterPro" id="IPR036864">
    <property type="entry name" value="Zn2-C6_fun-type_DNA-bd_sf"/>
</dbReference>
<feature type="region of interest" description="Disordered" evidence="6">
    <location>
        <begin position="243"/>
        <end position="353"/>
    </location>
</feature>
<evidence type="ECO:0000256" key="5">
    <source>
        <dbReference type="ARBA" id="ARBA00023242"/>
    </source>
</evidence>
<feature type="region of interest" description="Disordered" evidence="6">
    <location>
        <begin position="920"/>
        <end position="955"/>
    </location>
</feature>
<evidence type="ECO:0000313" key="8">
    <source>
        <dbReference type="EMBL" id="PWN32742.1"/>
    </source>
</evidence>
<keyword evidence="2" id="KW-0479">Metal-binding</keyword>
<proteinExistence type="predicted"/>
<dbReference type="GeneID" id="37021182"/>
<dbReference type="InParanoid" id="A0A316V5K0"/>
<dbReference type="PANTHER" id="PTHR47338:SF29">
    <property type="entry name" value="ZN(2)-C6 FUNGAL-TYPE DOMAIN-CONTAINING PROTEIN"/>
    <property type="match status" value="1"/>
</dbReference>
<dbReference type="InterPro" id="IPR050815">
    <property type="entry name" value="TF_fung"/>
</dbReference>
<evidence type="ECO:0000259" key="7">
    <source>
        <dbReference type="PROSITE" id="PS50048"/>
    </source>
</evidence>
<accession>A0A316V5K0</accession>
<dbReference type="SMART" id="SM00066">
    <property type="entry name" value="GAL4"/>
    <property type="match status" value="1"/>
</dbReference>
<dbReference type="InterPro" id="IPR001138">
    <property type="entry name" value="Zn2Cys6_DnaBD"/>
</dbReference>
<evidence type="ECO:0000256" key="1">
    <source>
        <dbReference type="ARBA" id="ARBA00004123"/>
    </source>
</evidence>
<dbReference type="Pfam" id="PF00172">
    <property type="entry name" value="Zn_clus"/>
    <property type="match status" value="1"/>
</dbReference>
<evidence type="ECO:0000313" key="9">
    <source>
        <dbReference type="Proteomes" id="UP000245771"/>
    </source>
</evidence>
<feature type="compositionally biased region" description="Polar residues" evidence="6">
    <location>
        <begin position="289"/>
        <end position="302"/>
    </location>
</feature>
<reference evidence="8 9" key="1">
    <citation type="journal article" date="2018" name="Mol. Biol. Evol.">
        <title>Broad Genomic Sampling Reveals a Smut Pathogenic Ancestry of the Fungal Clade Ustilaginomycotina.</title>
        <authorList>
            <person name="Kijpornyongpan T."/>
            <person name="Mondo S.J."/>
            <person name="Barry K."/>
            <person name="Sandor L."/>
            <person name="Lee J."/>
            <person name="Lipzen A."/>
            <person name="Pangilinan J."/>
            <person name="LaButti K."/>
            <person name="Hainaut M."/>
            <person name="Henrissat B."/>
            <person name="Grigoriev I.V."/>
            <person name="Spatafora J.W."/>
            <person name="Aime M.C."/>
        </authorList>
    </citation>
    <scope>NUCLEOTIDE SEQUENCE [LARGE SCALE GENOMIC DNA]</scope>
    <source>
        <strain evidence="8 9">MCA 3882</strain>
    </source>
</reference>
<dbReference type="CDD" id="cd12148">
    <property type="entry name" value="fungal_TF_MHR"/>
    <property type="match status" value="1"/>
</dbReference>
<feature type="compositionally biased region" description="Basic and acidic residues" evidence="6">
    <location>
        <begin position="460"/>
        <end position="475"/>
    </location>
</feature>
<feature type="domain" description="Zn(2)-C6 fungal-type" evidence="7">
    <location>
        <begin position="201"/>
        <end position="245"/>
    </location>
</feature>
<dbReference type="GO" id="GO:0000981">
    <property type="term" value="F:DNA-binding transcription factor activity, RNA polymerase II-specific"/>
    <property type="evidence" value="ECO:0007669"/>
    <property type="project" value="InterPro"/>
</dbReference>
<feature type="region of interest" description="Disordered" evidence="6">
    <location>
        <begin position="139"/>
        <end position="199"/>
    </location>
</feature>
<keyword evidence="3" id="KW-0805">Transcription regulation</keyword>
<dbReference type="OrthoDB" id="5600212at2759"/>
<dbReference type="PANTHER" id="PTHR47338">
    <property type="entry name" value="ZN(II)2CYS6 TRANSCRIPTION FACTOR (EUROFUNG)-RELATED"/>
    <property type="match status" value="1"/>
</dbReference>
<dbReference type="AlphaFoldDB" id="A0A316V5K0"/>
<keyword evidence="4" id="KW-0804">Transcription</keyword>
<name>A0A316V5K0_9BASI</name>
<evidence type="ECO:0000256" key="6">
    <source>
        <dbReference type="SAM" id="MobiDB-lite"/>
    </source>
</evidence>
<dbReference type="CDD" id="cd00067">
    <property type="entry name" value="GAL4"/>
    <property type="match status" value="1"/>
</dbReference>
<feature type="region of interest" description="Disordered" evidence="6">
    <location>
        <begin position="367"/>
        <end position="399"/>
    </location>
</feature>
<feature type="compositionally biased region" description="Basic and acidic residues" evidence="6">
    <location>
        <begin position="390"/>
        <end position="399"/>
    </location>
</feature>
<dbReference type="RefSeq" id="XP_025353044.1">
    <property type="nucleotide sequence ID" value="XM_025499401.1"/>
</dbReference>
<keyword evidence="9" id="KW-1185">Reference proteome</keyword>
<feature type="compositionally biased region" description="Polar residues" evidence="6">
    <location>
        <begin position="33"/>
        <end position="55"/>
    </location>
</feature>
<feature type="compositionally biased region" description="Low complexity" evidence="6">
    <location>
        <begin position="940"/>
        <end position="952"/>
    </location>
</feature>
<dbReference type="PROSITE" id="PS50048">
    <property type="entry name" value="ZN2_CY6_FUNGAL_2"/>
    <property type="match status" value="1"/>
</dbReference>
<dbReference type="SUPFAM" id="SSF57701">
    <property type="entry name" value="Zn2/Cys6 DNA-binding domain"/>
    <property type="match status" value="1"/>
</dbReference>
<feature type="compositionally biased region" description="Polar residues" evidence="6">
    <location>
        <begin position="87"/>
        <end position="98"/>
    </location>
</feature>
<organism evidence="8 9">
    <name type="scientific">Meira miltonrushii</name>
    <dbReference type="NCBI Taxonomy" id="1280837"/>
    <lineage>
        <taxon>Eukaryota</taxon>
        <taxon>Fungi</taxon>
        <taxon>Dikarya</taxon>
        <taxon>Basidiomycota</taxon>
        <taxon>Ustilaginomycotina</taxon>
        <taxon>Exobasidiomycetes</taxon>
        <taxon>Exobasidiales</taxon>
        <taxon>Brachybasidiaceae</taxon>
        <taxon>Meira</taxon>
    </lineage>
</organism>
<sequence>MNYNNQSAGDNGGMRQYHDQIGSHPQQYPFANGNESFNSSSFHGISRPSSASHNTKPGHIRTPPSGQYFTSSPNSSGTLGGYGPAYGQSTSKGNSPGYSATHRGSVGGETDTLFAYGPSASGIASPRSGMPFQSNQQMAYSNSQGHHIQPYPPANLRHTPHPLAQSDIPQNTKQSDSPSSDTPTQSQQRNVGVTPLRRGQACQSCRRRKLKCDAQRPVCGTCIKSRKAAAVANHASPVPDGDCVYDDPVPVPPAPVPSSSSSGKQQESAYSPSTLSASPGQGGGGGGNTTSSDSNFGTQNRPSIKRQRTSGSATGMPVRDSRPFSRGATEGRESKENKNETTEQKATRLEARVADLEDKLRQARAYGVSGSASHYWDANSTPYRWRSRASSREPEPEEALKPAVPILSMLSPLSGREEKHRMRYFQRPAGVNIGSLSTTSSMRTGMDAEYPNKAYPSMPRRSDANEGNSDRKDSATEVDTDPMLVDSTKLESGTGAGDESFMQLLWPGWSNDLPSSEIVTTLCEIFFRLHPLRTLVYRPTFMSGLLLPIHHPHRPHDSLIHAILCAAADISPYHDNTTMVNGMRDRFVTMLADPTHRPNVQQSNAPNTLTFKEFHLSKGRQKIERSLMTDFRNPLDWLAGGTIIVYVLWNEGRFVESYFLSGFLARAIAPAGLDKLPSRHFSPAGKVRATPGLFGDAHGLEEHERRMVLWHTFLADQYTSGPPGFYENMIHEQAVLTHLPCSVNDFLAGNDVAPNSQTLSSADLFTTGHLDEFTLHIKSAILLRRVCTLSSRSQGLRSKPPGVPIMDKQIDEFISTFPPKAWFECSSDGLNAYSNISLAMIYLHEPYLSRSSLCTVKEAEPAPTSANGRILLAVEKVMQMLHQLVNSSLDFALLHPQMFLTWSVCARMMGKDMILLQKRMQPQEVQTDSPAKGNAEGTKAKTNGSKKTNSTKPLVPDEGAALHRVMENLALIVGALRRAGVKSVKARRCSELVSSVRSGHLHEMFLSHLLYLDGVIPVEQEDSFNGEGLNNSSMLALTQNPAFDAMLQSNAMPSGGMSVPMMMSMLSDPAQGASTMFSQNQQNQMPEPDKFDFNAFTSNGFNSDGGTDSTQVVADLLSEPFLVDENRLETENNPAISTQNEPGLEVFNL</sequence>
<dbReference type="Proteomes" id="UP000245771">
    <property type="component" value="Unassembled WGS sequence"/>
</dbReference>
<dbReference type="GO" id="GO:0008270">
    <property type="term" value="F:zinc ion binding"/>
    <property type="evidence" value="ECO:0007669"/>
    <property type="project" value="InterPro"/>
</dbReference>